<keyword evidence="2" id="KW-0472">Membrane</keyword>
<feature type="transmembrane region" description="Helical" evidence="2">
    <location>
        <begin position="32"/>
        <end position="65"/>
    </location>
</feature>
<organism evidence="3 4">
    <name type="scientific">Calidifontibacter indicus</name>
    <dbReference type="NCBI Taxonomy" id="419650"/>
    <lineage>
        <taxon>Bacteria</taxon>
        <taxon>Bacillati</taxon>
        <taxon>Actinomycetota</taxon>
        <taxon>Actinomycetes</taxon>
        <taxon>Micrococcales</taxon>
        <taxon>Dermacoccaceae</taxon>
        <taxon>Calidifontibacter</taxon>
    </lineage>
</organism>
<evidence type="ECO:0000256" key="2">
    <source>
        <dbReference type="SAM" id="Phobius"/>
    </source>
</evidence>
<dbReference type="RefSeq" id="WP_115921530.1">
    <property type="nucleotide sequence ID" value="NZ_QTUA01000001.1"/>
</dbReference>
<reference evidence="3 4" key="1">
    <citation type="submission" date="2018-08" db="EMBL/GenBank/DDBJ databases">
        <title>Sequencing the genomes of 1000 actinobacteria strains.</title>
        <authorList>
            <person name="Klenk H.-P."/>
        </authorList>
    </citation>
    <scope>NUCLEOTIDE SEQUENCE [LARGE SCALE GENOMIC DNA]</scope>
    <source>
        <strain evidence="3 4">DSM 22967</strain>
    </source>
</reference>
<gene>
    <name evidence="3" type="ORF">DFJ65_0356</name>
</gene>
<dbReference type="AlphaFoldDB" id="A0A3D9UX85"/>
<evidence type="ECO:0000256" key="1">
    <source>
        <dbReference type="SAM" id="MobiDB-lite"/>
    </source>
</evidence>
<proteinExistence type="predicted"/>
<comment type="caution">
    <text evidence="3">The sequence shown here is derived from an EMBL/GenBank/DDBJ whole genome shotgun (WGS) entry which is preliminary data.</text>
</comment>
<feature type="transmembrane region" description="Helical" evidence="2">
    <location>
        <begin position="6"/>
        <end position="25"/>
    </location>
</feature>
<keyword evidence="2" id="KW-0812">Transmembrane</keyword>
<feature type="compositionally biased region" description="Polar residues" evidence="1">
    <location>
        <begin position="151"/>
        <end position="163"/>
    </location>
</feature>
<evidence type="ECO:0000313" key="3">
    <source>
        <dbReference type="EMBL" id="REF29411.1"/>
    </source>
</evidence>
<name>A0A3D9UX85_9MICO</name>
<keyword evidence="2" id="KW-1133">Transmembrane helix</keyword>
<accession>A0A3D9UX85</accession>
<keyword evidence="4" id="KW-1185">Reference proteome</keyword>
<dbReference type="OrthoDB" id="5149576at2"/>
<dbReference type="EMBL" id="QTUA01000001">
    <property type="protein sequence ID" value="REF29411.1"/>
    <property type="molecule type" value="Genomic_DNA"/>
</dbReference>
<feature type="region of interest" description="Disordered" evidence="1">
    <location>
        <begin position="143"/>
        <end position="163"/>
    </location>
</feature>
<sequence>MLWIVHPVAAVMLAMYAGIVWVKGADGNRRALVLTALLLVLSVLGAGWVVHPAAAISLAAFFVFAGGNIVKRHSNEGLRVLASTALFGLFGAAWVFIPLAVATAIALMGGRSHYSHHSHRGRRGRSVGRREWQSKRTQLVNAWPPAPVVQPTPSAEQQTPQPQSLTVLAQHPRLPADSAKRAKALNLQCFETLAYLNERGAGAAKLRFELEQIHTDFAGEAIRSYLALPPTTANTSVLHDGKTGQDLLNEQLDLLSEGVHDVQGRAEALGAEQILTSHLFVQEKFGQRARDLKL</sequence>
<evidence type="ECO:0000313" key="4">
    <source>
        <dbReference type="Proteomes" id="UP000256253"/>
    </source>
</evidence>
<feature type="transmembrane region" description="Helical" evidence="2">
    <location>
        <begin position="85"/>
        <end position="110"/>
    </location>
</feature>
<protein>
    <submittedName>
        <fullName evidence="3">Uncharacterized protein</fullName>
    </submittedName>
</protein>
<dbReference type="Proteomes" id="UP000256253">
    <property type="component" value="Unassembled WGS sequence"/>
</dbReference>